<keyword evidence="1" id="KW-1003">Cell membrane</keyword>
<evidence type="ECO:0000313" key="6">
    <source>
        <dbReference type="EMBL" id="TNJ35401.1"/>
    </source>
</evidence>
<dbReference type="EMBL" id="SMDR01000001">
    <property type="protein sequence ID" value="TNJ35401.1"/>
    <property type="molecule type" value="Genomic_DNA"/>
</dbReference>
<dbReference type="PANTHER" id="PTHR37481:SF1">
    <property type="entry name" value="LIPOPOLYSACCHARIDE EXPORT SYSTEM PROTEIN LPTC"/>
    <property type="match status" value="1"/>
</dbReference>
<dbReference type="InterPro" id="IPR010664">
    <property type="entry name" value="LipoPS_assembly_LptC-rel"/>
</dbReference>
<gene>
    <name evidence="6" type="primary">lptC</name>
    <name evidence="6" type="ORF">E1B00_06495</name>
</gene>
<dbReference type="AlphaFoldDB" id="A0A5C4RXE4"/>
<keyword evidence="4" id="KW-1133">Transmembrane helix</keyword>
<dbReference type="GO" id="GO:0015221">
    <property type="term" value="F:lipopolysaccharide transmembrane transporter activity"/>
    <property type="evidence" value="ECO:0007669"/>
    <property type="project" value="InterPro"/>
</dbReference>
<keyword evidence="2" id="KW-0997">Cell inner membrane</keyword>
<dbReference type="Pfam" id="PF06835">
    <property type="entry name" value="LptC"/>
    <property type="match status" value="1"/>
</dbReference>
<reference evidence="6 7" key="1">
    <citation type="submission" date="2019-03" db="EMBL/GenBank/DDBJ databases">
        <title>Arenimonas daejeonensis sp. nov., isolated from compost.</title>
        <authorList>
            <person name="Jeon C.O."/>
        </authorList>
    </citation>
    <scope>NUCLEOTIDE SEQUENCE [LARGE SCALE GENOMIC DNA]</scope>
    <source>
        <strain evidence="6 7">R29</strain>
    </source>
</reference>
<dbReference type="GO" id="GO:0017089">
    <property type="term" value="F:glycolipid transfer activity"/>
    <property type="evidence" value="ECO:0007669"/>
    <property type="project" value="TreeGrafter"/>
</dbReference>
<dbReference type="GO" id="GO:0005886">
    <property type="term" value="C:plasma membrane"/>
    <property type="evidence" value="ECO:0007669"/>
    <property type="project" value="InterPro"/>
</dbReference>
<evidence type="ECO:0000256" key="2">
    <source>
        <dbReference type="ARBA" id="ARBA00022519"/>
    </source>
</evidence>
<accession>A0A5C4RXE4</accession>
<comment type="caution">
    <text evidence="6">The sequence shown here is derived from an EMBL/GenBank/DDBJ whole genome shotgun (WGS) entry which is preliminary data.</text>
</comment>
<keyword evidence="3" id="KW-0812">Transmembrane</keyword>
<evidence type="ECO:0000256" key="5">
    <source>
        <dbReference type="ARBA" id="ARBA00023136"/>
    </source>
</evidence>
<dbReference type="InterPro" id="IPR026265">
    <property type="entry name" value="LptC"/>
</dbReference>
<dbReference type="InterPro" id="IPR052363">
    <property type="entry name" value="LPS_export_LptC"/>
</dbReference>
<organism evidence="6 7">
    <name type="scientific">Arenimonas terrae</name>
    <dbReference type="NCBI Taxonomy" id="2546226"/>
    <lineage>
        <taxon>Bacteria</taxon>
        <taxon>Pseudomonadati</taxon>
        <taxon>Pseudomonadota</taxon>
        <taxon>Gammaproteobacteria</taxon>
        <taxon>Lysobacterales</taxon>
        <taxon>Lysobacteraceae</taxon>
        <taxon>Arenimonas</taxon>
    </lineage>
</organism>
<dbReference type="PANTHER" id="PTHR37481">
    <property type="entry name" value="LIPOPOLYSACCHARIDE EXPORT SYSTEM PROTEIN LPTC"/>
    <property type="match status" value="1"/>
</dbReference>
<dbReference type="Gene3D" id="2.60.450.10">
    <property type="entry name" value="Lipopolysaccharide (LPS) transport protein A like domain"/>
    <property type="match status" value="1"/>
</dbReference>
<dbReference type="NCBIfam" id="TIGR04409">
    <property type="entry name" value="LptC_YrbK"/>
    <property type="match status" value="1"/>
</dbReference>
<dbReference type="Proteomes" id="UP000305760">
    <property type="component" value="Unassembled WGS sequence"/>
</dbReference>
<evidence type="ECO:0000256" key="3">
    <source>
        <dbReference type="ARBA" id="ARBA00022692"/>
    </source>
</evidence>
<dbReference type="RefSeq" id="WP_139446809.1">
    <property type="nucleotide sequence ID" value="NZ_SMDR01000001.1"/>
</dbReference>
<dbReference type="GO" id="GO:0030288">
    <property type="term" value="C:outer membrane-bounded periplasmic space"/>
    <property type="evidence" value="ECO:0007669"/>
    <property type="project" value="TreeGrafter"/>
</dbReference>
<evidence type="ECO:0000256" key="4">
    <source>
        <dbReference type="ARBA" id="ARBA00022989"/>
    </source>
</evidence>
<proteinExistence type="predicted"/>
<dbReference type="OrthoDB" id="5973594at2"/>
<sequence length="187" mass="20953">MTRRGLNVALALLAVVLGSLAVWQWRLRQVPPVEPPQRSDYILRDFELTTLDKDGKESFTVVGPYLQRDVGGRSLSLVQPRFSFPDRDAGRWQARSDTAWVSPGADEVHLLDRVRMVGPPGETGLSTRFETEKLVVLPDVDQARTDDRVTVTQGDSILAGTGLRADMKAKRFQLQNDVKGRYAPRRP</sequence>
<keyword evidence="7" id="KW-1185">Reference proteome</keyword>
<evidence type="ECO:0000256" key="1">
    <source>
        <dbReference type="ARBA" id="ARBA00022475"/>
    </source>
</evidence>
<keyword evidence="5" id="KW-0472">Membrane</keyword>
<evidence type="ECO:0000313" key="7">
    <source>
        <dbReference type="Proteomes" id="UP000305760"/>
    </source>
</evidence>
<protein>
    <submittedName>
        <fullName evidence="6">LPS export ABC transporter periplasmic protein LptC</fullName>
    </submittedName>
</protein>
<name>A0A5C4RXE4_9GAMM</name>